<dbReference type="InParanoid" id="A0A3N4KKV2"/>
<gene>
    <name evidence="1" type="ORF">P167DRAFT_227301</name>
</gene>
<dbReference type="Proteomes" id="UP000277580">
    <property type="component" value="Unassembled WGS sequence"/>
</dbReference>
<dbReference type="AlphaFoldDB" id="A0A3N4KKV2"/>
<name>A0A3N4KKV2_9PEZI</name>
<organism evidence="1 2">
    <name type="scientific">Morchella conica CCBAS932</name>
    <dbReference type="NCBI Taxonomy" id="1392247"/>
    <lineage>
        <taxon>Eukaryota</taxon>
        <taxon>Fungi</taxon>
        <taxon>Dikarya</taxon>
        <taxon>Ascomycota</taxon>
        <taxon>Pezizomycotina</taxon>
        <taxon>Pezizomycetes</taxon>
        <taxon>Pezizales</taxon>
        <taxon>Morchellaceae</taxon>
        <taxon>Morchella</taxon>
    </lineage>
</organism>
<proteinExistence type="predicted"/>
<evidence type="ECO:0000313" key="1">
    <source>
        <dbReference type="EMBL" id="RPB11197.1"/>
    </source>
</evidence>
<evidence type="ECO:0000313" key="2">
    <source>
        <dbReference type="Proteomes" id="UP000277580"/>
    </source>
</evidence>
<sequence length="168" mass="18855">MPKIRTKYMYVRQDWTSVHGTHIDISSTMGQTNVSLFAATSSPSGTFFISFIDHLATALSSFPPNQPINPSQPHLPPYQKVQNPNLHFFSPTRDPLSRFLHSTRVASDILWLQFNHDTGTLELGTRSQPHACCTLHSPSQNLEGSTRLILNTFQSPPSFPFLPPVRNI</sequence>
<keyword evidence="2" id="KW-1185">Reference proteome</keyword>
<reference evidence="1 2" key="1">
    <citation type="journal article" date="2018" name="Nat. Ecol. Evol.">
        <title>Pezizomycetes genomes reveal the molecular basis of ectomycorrhizal truffle lifestyle.</title>
        <authorList>
            <person name="Murat C."/>
            <person name="Payen T."/>
            <person name="Noel B."/>
            <person name="Kuo A."/>
            <person name="Morin E."/>
            <person name="Chen J."/>
            <person name="Kohler A."/>
            <person name="Krizsan K."/>
            <person name="Balestrini R."/>
            <person name="Da Silva C."/>
            <person name="Montanini B."/>
            <person name="Hainaut M."/>
            <person name="Levati E."/>
            <person name="Barry K.W."/>
            <person name="Belfiori B."/>
            <person name="Cichocki N."/>
            <person name="Clum A."/>
            <person name="Dockter R.B."/>
            <person name="Fauchery L."/>
            <person name="Guy J."/>
            <person name="Iotti M."/>
            <person name="Le Tacon F."/>
            <person name="Lindquist E.A."/>
            <person name="Lipzen A."/>
            <person name="Malagnac F."/>
            <person name="Mello A."/>
            <person name="Molinier V."/>
            <person name="Miyauchi S."/>
            <person name="Poulain J."/>
            <person name="Riccioni C."/>
            <person name="Rubini A."/>
            <person name="Sitrit Y."/>
            <person name="Splivallo R."/>
            <person name="Traeger S."/>
            <person name="Wang M."/>
            <person name="Zifcakova L."/>
            <person name="Wipf D."/>
            <person name="Zambonelli A."/>
            <person name="Paolocci F."/>
            <person name="Nowrousian M."/>
            <person name="Ottonello S."/>
            <person name="Baldrian P."/>
            <person name="Spatafora J.W."/>
            <person name="Henrissat B."/>
            <person name="Nagy L.G."/>
            <person name="Aury J.M."/>
            <person name="Wincker P."/>
            <person name="Grigoriev I.V."/>
            <person name="Bonfante P."/>
            <person name="Martin F.M."/>
        </authorList>
    </citation>
    <scope>NUCLEOTIDE SEQUENCE [LARGE SCALE GENOMIC DNA]</scope>
    <source>
        <strain evidence="1 2">CCBAS932</strain>
    </source>
</reference>
<accession>A0A3N4KKV2</accession>
<protein>
    <submittedName>
        <fullName evidence="1">Uncharacterized protein</fullName>
    </submittedName>
</protein>
<dbReference type="EMBL" id="ML119137">
    <property type="protein sequence ID" value="RPB11197.1"/>
    <property type="molecule type" value="Genomic_DNA"/>
</dbReference>